<keyword evidence="2" id="KW-0472">Membrane</keyword>
<evidence type="ECO:0000313" key="4">
    <source>
        <dbReference type="Proteomes" id="UP000198629"/>
    </source>
</evidence>
<dbReference type="Proteomes" id="UP000198629">
    <property type="component" value="Unassembled WGS sequence"/>
</dbReference>
<keyword evidence="2" id="KW-0812">Transmembrane</keyword>
<sequence>MQTPSPFEPFSTPNWLRPRQKDRVLRIPARLMWGFLISLIFHAILFWGFLLDLLKPMKEPSQAPISVVLDLGVPVKSLPKPVEPPPEVPPVPEPKPQPKPRPQPKQEYQLPKKIIQSQNPNSAFKLPEPKQQPRSEPTPQQPPPPVEDFSSMIKRKQTDRNAEEMAAKQINDAAAAAERGPSEDERRTKNIMNNLKFGTNGLFQIKRMDPFNASFSFKGWVNDYTSANTQYYEVEAKSGEDIRLVMIRRMIAIIREHYDGDFDWISNRLGRTVTLSARPADSAGLEDFLMKEFFGPNYRSQDIYGR</sequence>
<name>A0A1G9B9H5_9PROT</name>
<evidence type="ECO:0000256" key="1">
    <source>
        <dbReference type="SAM" id="MobiDB-lite"/>
    </source>
</evidence>
<feature type="compositionally biased region" description="Pro residues" evidence="1">
    <location>
        <begin position="81"/>
        <end position="103"/>
    </location>
</feature>
<gene>
    <name evidence="3" type="ORF">SAMN05192566_1031</name>
</gene>
<keyword evidence="2" id="KW-1133">Transmembrane helix</keyword>
<evidence type="ECO:0000256" key="2">
    <source>
        <dbReference type="SAM" id="Phobius"/>
    </source>
</evidence>
<evidence type="ECO:0008006" key="5">
    <source>
        <dbReference type="Google" id="ProtNLM"/>
    </source>
</evidence>
<organism evidence="3 4">
    <name type="scientific">Methylophilus rhizosphaerae</name>
    <dbReference type="NCBI Taxonomy" id="492660"/>
    <lineage>
        <taxon>Bacteria</taxon>
        <taxon>Pseudomonadati</taxon>
        <taxon>Pseudomonadota</taxon>
        <taxon>Betaproteobacteria</taxon>
        <taxon>Nitrosomonadales</taxon>
        <taxon>Methylophilaceae</taxon>
        <taxon>Methylophilus</taxon>
    </lineage>
</organism>
<keyword evidence="4" id="KW-1185">Reference proteome</keyword>
<accession>A0A1G9B9H5</accession>
<feature type="region of interest" description="Disordered" evidence="1">
    <location>
        <begin position="78"/>
        <end position="149"/>
    </location>
</feature>
<protein>
    <recommendedName>
        <fullName evidence="5">Protein TonB, links inner and outer membranes</fullName>
    </recommendedName>
</protein>
<dbReference type="EMBL" id="FNFX01000002">
    <property type="protein sequence ID" value="SDK35515.1"/>
    <property type="molecule type" value="Genomic_DNA"/>
</dbReference>
<reference evidence="4" key="1">
    <citation type="submission" date="2016-10" db="EMBL/GenBank/DDBJ databases">
        <authorList>
            <person name="Varghese N."/>
            <person name="Submissions S."/>
        </authorList>
    </citation>
    <scope>NUCLEOTIDE SEQUENCE [LARGE SCALE GENOMIC DNA]</scope>
    <source>
        <strain evidence="4">CBMB127</strain>
    </source>
</reference>
<dbReference type="STRING" id="492660.SAMN05192566_1031"/>
<dbReference type="AlphaFoldDB" id="A0A1G9B9H5"/>
<proteinExistence type="predicted"/>
<feature type="transmembrane region" description="Helical" evidence="2">
    <location>
        <begin position="31"/>
        <end position="51"/>
    </location>
</feature>
<evidence type="ECO:0000313" key="3">
    <source>
        <dbReference type="EMBL" id="SDK35515.1"/>
    </source>
</evidence>
<dbReference type="OrthoDB" id="8559866at2"/>